<reference evidence="2" key="1">
    <citation type="submission" date="2017-05" db="EMBL/GenBank/DDBJ databases">
        <authorList>
            <person name="Sung H."/>
        </authorList>
    </citation>
    <scope>NUCLEOTIDE SEQUENCE [LARGE SCALE GENOMIC DNA]</scope>
    <source>
        <strain evidence="2">AR23208</strain>
    </source>
</reference>
<dbReference type="PANTHER" id="PTHR34796">
    <property type="entry name" value="EXPRESSED PROTEIN"/>
    <property type="match status" value="1"/>
</dbReference>
<protein>
    <recommendedName>
        <fullName evidence="3">DUF309 domain-containing protein</fullName>
    </recommendedName>
</protein>
<dbReference type="AlphaFoldDB" id="A0A1Y0ITV1"/>
<dbReference type="Proteomes" id="UP000195437">
    <property type="component" value="Chromosome"/>
</dbReference>
<name>A0A1Y0ITV1_9BACL</name>
<proteinExistence type="predicted"/>
<dbReference type="PANTHER" id="PTHR34796:SF1">
    <property type="entry name" value="EXPRESSED PROTEIN"/>
    <property type="match status" value="1"/>
</dbReference>
<dbReference type="EMBL" id="CP021434">
    <property type="protein sequence ID" value="ARU63399.1"/>
    <property type="molecule type" value="Genomic_DNA"/>
</dbReference>
<organism evidence="1 2">
    <name type="scientific">Tumebacillus avium</name>
    <dbReference type="NCBI Taxonomy" id="1903704"/>
    <lineage>
        <taxon>Bacteria</taxon>
        <taxon>Bacillati</taxon>
        <taxon>Bacillota</taxon>
        <taxon>Bacilli</taxon>
        <taxon>Bacillales</taxon>
        <taxon>Alicyclobacillaceae</taxon>
        <taxon>Tumebacillus</taxon>
    </lineage>
</organism>
<dbReference type="InterPro" id="IPR023203">
    <property type="entry name" value="TTHA0068_sf"/>
</dbReference>
<dbReference type="SUPFAM" id="SSF140663">
    <property type="entry name" value="TTHA0068-like"/>
    <property type="match status" value="1"/>
</dbReference>
<evidence type="ECO:0008006" key="3">
    <source>
        <dbReference type="Google" id="ProtNLM"/>
    </source>
</evidence>
<dbReference type="KEGG" id="tum:CBW65_22200"/>
<dbReference type="Gene3D" id="1.10.3450.10">
    <property type="entry name" value="TTHA0068-like"/>
    <property type="match status" value="1"/>
</dbReference>
<evidence type="ECO:0000313" key="2">
    <source>
        <dbReference type="Proteomes" id="UP000195437"/>
    </source>
</evidence>
<dbReference type="InterPro" id="IPR005500">
    <property type="entry name" value="DUF309"/>
</dbReference>
<accession>A0A1Y0ITV1</accession>
<keyword evidence="2" id="KW-1185">Reference proteome</keyword>
<dbReference type="Pfam" id="PF03745">
    <property type="entry name" value="DUF309"/>
    <property type="match status" value="1"/>
</dbReference>
<evidence type="ECO:0000313" key="1">
    <source>
        <dbReference type="EMBL" id="ARU63399.1"/>
    </source>
</evidence>
<gene>
    <name evidence="1" type="ORF">CBW65_22200</name>
</gene>
<sequence>MGTSCGLSIGYTICGQGERWKPCQTPESWRRGNEIGVLQMTAHEHPMEYLLFLKYVNEVDYFEAHEVLEGYWHSDRIDFYKGLIQLAVGLYHLNSGNTAGFRQLLTRARQLLTPYAPEFRAMNVSRVLAYVDDCLHKVPNVVEMERDEVQKLGVEPIQLWLEDGTPIPDEVPPEFLEGEEADE</sequence>